<dbReference type="SUPFAM" id="SSF53335">
    <property type="entry name" value="S-adenosyl-L-methionine-dependent methyltransferases"/>
    <property type="match status" value="1"/>
</dbReference>
<evidence type="ECO:0000259" key="4">
    <source>
        <dbReference type="Pfam" id="PF08241"/>
    </source>
</evidence>
<accession>A0A1I1EBI8</accession>
<comment type="similarity">
    <text evidence="1">Belongs to the methyltransferase superfamily.</text>
</comment>
<dbReference type="Proteomes" id="UP000199577">
    <property type="component" value="Unassembled WGS sequence"/>
</dbReference>
<organism evidence="5 6">
    <name type="scientific">Parapedobacter composti</name>
    <dbReference type="NCBI Taxonomy" id="623281"/>
    <lineage>
        <taxon>Bacteria</taxon>
        <taxon>Pseudomonadati</taxon>
        <taxon>Bacteroidota</taxon>
        <taxon>Sphingobacteriia</taxon>
        <taxon>Sphingobacteriales</taxon>
        <taxon>Sphingobacteriaceae</taxon>
        <taxon>Parapedobacter</taxon>
    </lineage>
</organism>
<evidence type="ECO:0000256" key="3">
    <source>
        <dbReference type="ARBA" id="ARBA00022679"/>
    </source>
</evidence>
<keyword evidence="6" id="KW-1185">Reference proteome</keyword>
<evidence type="ECO:0000313" key="6">
    <source>
        <dbReference type="Proteomes" id="UP000199577"/>
    </source>
</evidence>
<sequence length="252" mass="28720">MSSDSINRFSDRAENYDRFRPGYPPGLVDFIRERIPSREDVVIAEIAAGTGIFTELLARWGNPVYVVEPNADMRQLALRRLAAFKNCTFIEGTAESTGLPDGSVDLIVSAQAFHWFDAAKAKAEFKRIGHGNPLVAIVWNLRNTDSAFESGYESLIRRYSVDYLKVSQRKMKTADVSAFYAPMKPEYRVFKYVDFLTFEQLRGRTLSYSYMPDQSSPLTQEVLASLRVLFEAHQRDGKVRLSYKSRLFIGNI</sequence>
<evidence type="ECO:0000256" key="1">
    <source>
        <dbReference type="ARBA" id="ARBA00008361"/>
    </source>
</evidence>
<dbReference type="GO" id="GO:0032259">
    <property type="term" value="P:methylation"/>
    <property type="evidence" value="ECO:0007669"/>
    <property type="project" value="UniProtKB-KW"/>
</dbReference>
<dbReference type="RefSeq" id="WP_090970434.1">
    <property type="nucleotide sequence ID" value="NZ_FOLL01000001.1"/>
</dbReference>
<dbReference type="Pfam" id="PF08241">
    <property type="entry name" value="Methyltransf_11"/>
    <property type="match status" value="1"/>
</dbReference>
<gene>
    <name evidence="5" type="ORF">SAMN05421747_101368</name>
</gene>
<dbReference type="STRING" id="623281.SAMN05421747_101368"/>
<dbReference type="InterPro" id="IPR013216">
    <property type="entry name" value="Methyltransf_11"/>
</dbReference>
<dbReference type="Gene3D" id="3.40.50.150">
    <property type="entry name" value="Vaccinia Virus protein VP39"/>
    <property type="match status" value="1"/>
</dbReference>
<dbReference type="OrthoDB" id="9797252at2"/>
<keyword evidence="3 5" id="KW-0808">Transferase</keyword>
<dbReference type="PANTHER" id="PTHR44942">
    <property type="entry name" value="METHYLTRANSF_11 DOMAIN-CONTAINING PROTEIN"/>
    <property type="match status" value="1"/>
</dbReference>
<dbReference type="EMBL" id="FOLL01000001">
    <property type="protein sequence ID" value="SFB82748.1"/>
    <property type="molecule type" value="Genomic_DNA"/>
</dbReference>
<protein>
    <submittedName>
        <fullName evidence="5">Methyltransferase domain-containing protein</fullName>
    </submittedName>
</protein>
<evidence type="ECO:0000313" key="5">
    <source>
        <dbReference type="EMBL" id="SFB82748.1"/>
    </source>
</evidence>
<dbReference type="PANTHER" id="PTHR44942:SF4">
    <property type="entry name" value="METHYLTRANSFERASE TYPE 11 DOMAIN-CONTAINING PROTEIN"/>
    <property type="match status" value="1"/>
</dbReference>
<proteinExistence type="inferred from homology"/>
<dbReference type="CDD" id="cd02440">
    <property type="entry name" value="AdoMet_MTases"/>
    <property type="match status" value="1"/>
</dbReference>
<feature type="domain" description="Methyltransferase type 11" evidence="4">
    <location>
        <begin position="45"/>
        <end position="128"/>
    </location>
</feature>
<dbReference type="InterPro" id="IPR051052">
    <property type="entry name" value="Diverse_substrate_MTase"/>
</dbReference>
<evidence type="ECO:0000256" key="2">
    <source>
        <dbReference type="ARBA" id="ARBA00022603"/>
    </source>
</evidence>
<name>A0A1I1EBI8_9SPHI</name>
<dbReference type="InterPro" id="IPR029063">
    <property type="entry name" value="SAM-dependent_MTases_sf"/>
</dbReference>
<dbReference type="GO" id="GO:0008757">
    <property type="term" value="F:S-adenosylmethionine-dependent methyltransferase activity"/>
    <property type="evidence" value="ECO:0007669"/>
    <property type="project" value="InterPro"/>
</dbReference>
<reference evidence="5 6" key="1">
    <citation type="submission" date="2016-10" db="EMBL/GenBank/DDBJ databases">
        <authorList>
            <person name="de Groot N.N."/>
        </authorList>
    </citation>
    <scope>NUCLEOTIDE SEQUENCE [LARGE SCALE GENOMIC DNA]</scope>
    <source>
        <strain evidence="5 6">DSM 22900</strain>
    </source>
</reference>
<keyword evidence="2 5" id="KW-0489">Methyltransferase</keyword>
<dbReference type="AlphaFoldDB" id="A0A1I1EBI8"/>